<keyword evidence="1" id="KW-0472">Membrane</keyword>
<name>A0AAN3A818_BACO1</name>
<reference evidence="4" key="2">
    <citation type="submission" date="2007-04" db="EMBL/GenBank/DDBJ databases">
        <title>Draft genome sequence of Bacteroides ovatus (ATCC 8483).</title>
        <authorList>
            <person name="Sudarsanam P."/>
            <person name="Ley R."/>
            <person name="Guruge J."/>
            <person name="Turnbaugh P.J."/>
            <person name="Mahowald M."/>
            <person name="Liep D."/>
            <person name="Gordon J."/>
        </authorList>
    </citation>
    <scope>NUCLEOTIDE SEQUENCE [LARGE SCALE GENOMIC DNA]</scope>
    <source>
        <strain evidence="4">ATCC 8483 / DSM 1896 / JCM 5824 / BCRC 10623 / CCUG 4943 / NCTC 11153</strain>
    </source>
</reference>
<evidence type="ECO:0000313" key="3">
    <source>
        <dbReference type="EMBL" id="EDO11727.1"/>
    </source>
</evidence>
<dbReference type="Proteomes" id="UP000005475">
    <property type="component" value="Unassembled WGS sequence"/>
</dbReference>
<gene>
    <name evidence="3" type="ORF">BACOVA_02221</name>
</gene>
<comment type="caution">
    <text evidence="3">The sequence shown here is derived from an EMBL/GenBank/DDBJ whole genome shotgun (WGS) entry which is preliminary data.</text>
</comment>
<dbReference type="GO" id="GO:0016747">
    <property type="term" value="F:acyltransferase activity, transferring groups other than amino-acyl groups"/>
    <property type="evidence" value="ECO:0007669"/>
    <property type="project" value="InterPro"/>
</dbReference>
<evidence type="ECO:0000313" key="4">
    <source>
        <dbReference type="Proteomes" id="UP000005475"/>
    </source>
</evidence>
<proteinExistence type="predicted"/>
<dbReference type="InterPro" id="IPR002656">
    <property type="entry name" value="Acyl_transf_3_dom"/>
</dbReference>
<organism evidence="3 4">
    <name type="scientific">Bacteroides ovatus (strain ATCC 8483 / DSM 1896 / JCM 5824 / BCRC 10623 / CCUG 4943 / NCTC 11153)</name>
    <dbReference type="NCBI Taxonomy" id="411476"/>
    <lineage>
        <taxon>Bacteria</taxon>
        <taxon>Pseudomonadati</taxon>
        <taxon>Bacteroidota</taxon>
        <taxon>Bacteroidia</taxon>
        <taxon>Bacteroidales</taxon>
        <taxon>Bacteroidaceae</taxon>
        <taxon>Bacteroides</taxon>
    </lineage>
</organism>
<evidence type="ECO:0000259" key="2">
    <source>
        <dbReference type="Pfam" id="PF01757"/>
    </source>
</evidence>
<protein>
    <recommendedName>
        <fullName evidence="2">Acyltransferase 3 domain-containing protein</fullName>
    </recommendedName>
</protein>
<feature type="transmembrane region" description="Helical" evidence="1">
    <location>
        <begin position="140"/>
        <end position="163"/>
    </location>
</feature>
<feature type="transmembrane region" description="Helical" evidence="1">
    <location>
        <begin position="73"/>
        <end position="90"/>
    </location>
</feature>
<accession>A0AAN3A818</accession>
<keyword evidence="1" id="KW-1133">Transmembrane helix</keyword>
<feature type="transmembrane region" description="Helical" evidence="1">
    <location>
        <begin position="23"/>
        <end position="42"/>
    </location>
</feature>
<evidence type="ECO:0000256" key="1">
    <source>
        <dbReference type="SAM" id="Phobius"/>
    </source>
</evidence>
<feature type="transmembrane region" description="Helical" evidence="1">
    <location>
        <begin position="102"/>
        <end position="120"/>
    </location>
</feature>
<reference evidence="3 4" key="1">
    <citation type="submission" date="2007-03" db="EMBL/GenBank/DDBJ databases">
        <authorList>
            <person name="Fulton L."/>
            <person name="Clifton S."/>
            <person name="Fulton B."/>
            <person name="Xu J."/>
            <person name="Minx P."/>
            <person name="Pepin K.H."/>
            <person name="Johnson M."/>
            <person name="Thiruvilangam P."/>
            <person name="Bhonagiri V."/>
            <person name="Nash W.E."/>
            <person name="Mardis E.R."/>
            <person name="Wilson R.K."/>
        </authorList>
    </citation>
    <scope>NUCLEOTIDE SEQUENCE [LARGE SCALE GENOMIC DNA]</scope>
    <source>
        <strain evidence="4">ATCC 8483 / DSM 1896 / JCM 5824 / BCRC 10623 / CCUG 4943 / NCTC 11153</strain>
    </source>
</reference>
<feature type="transmembrane region" description="Helical" evidence="1">
    <location>
        <begin position="175"/>
        <end position="194"/>
    </location>
</feature>
<feature type="domain" description="Acyltransferase 3" evidence="2">
    <location>
        <begin position="12"/>
        <end position="223"/>
    </location>
</feature>
<feature type="transmembrane region" description="Helical" evidence="1">
    <location>
        <begin position="206"/>
        <end position="228"/>
    </location>
</feature>
<dbReference type="EMBL" id="AAXF02000048">
    <property type="protein sequence ID" value="EDO11727.1"/>
    <property type="molecule type" value="Genomic_DNA"/>
</dbReference>
<dbReference type="Pfam" id="PF01757">
    <property type="entry name" value="Acyl_transf_3"/>
    <property type="match status" value="1"/>
</dbReference>
<dbReference type="AlphaFoldDB" id="A0AAN3A818"/>
<sequence>MIGWNLSWDKIANLLLYPDRSFWFLWILFLISVIFVGCQWVADKLKIDELLSIGLSAIALFGLMVVFEIRLFGFQFLSYYFLFYTLGYCIHRFSWLQIKNNVLVLGLFILWSFMAWFWNMHELPLWMPAIPYVPTSLLQYAYRGLTAVVALLVIFGVSPKWLNGESNVNGCFKELGSISLGLYVVHLLLLGYVRETVVSVMPNNPIWLQMGTIFIILLVLSVGIVEMLKRNKWTAKLLLGKV</sequence>
<feature type="transmembrane region" description="Helical" evidence="1">
    <location>
        <begin position="49"/>
        <end position="67"/>
    </location>
</feature>
<keyword evidence="1" id="KW-0812">Transmembrane</keyword>